<accession>A0A9D2EIY3</accession>
<organism evidence="5 6">
    <name type="scientific">Candidatus Anaerobutyricum stercoris</name>
    <dbReference type="NCBI Taxonomy" id="2838457"/>
    <lineage>
        <taxon>Bacteria</taxon>
        <taxon>Bacillati</taxon>
        <taxon>Bacillota</taxon>
        <taxon>Clostridia</taxon>
        <taxon>Lachnospirales</taxon>
        <taxon>Lachnospiraceae</taxon>
        <taxon>Anaerobutyricum</taxon>
    </lineage>
</organism>
<keyword evidence="2" id="KW-0378">Hydrolase</keyword>
<evidence type="ECO:0000313" key="6">
    <source>
        <dbReference type="Proteomes" id="UP000824049"/>
    </source>
</evidence>
<dbReference type="CDD" id="cd09999">
    <property type="entry name" value="Arginase-like_1"/>
    <property type="match status" value="1"/>
</dbReference>
<comment type="similarity">
    <text evidence="4">Belongs to the arginase family.</text>
</comment>
<dbReference type="PANTHER" id="PTHR43782">
    <property type="entry name" value="ARGINASE"/>
    <property type="match status" value="1"/>
</dbReference>
<dbReference type="AlphaFoldDB" id="A0A9D2EIY3"/>
<dbReference type="Pfam" id="PF00491">
    <property type="entry name" value="Arginase"/>
    <property type="match status" value="1"/>
</dbReference>
<evidence type="ECO:0000313" key="5">
    <source>
        <dbReference type="EMBL" id="HIZ38343.1"/>
    </source>
</evidence>
<proteinExistence type="inferred from homology"/>
<evidence type="ECO:0000256" key="3">
    <source>
        <dbReference type="ARBA" id="ARBA00023211"/>
    </source>
</evidence>
<protein>
    <submittedName>
        <fullName evidence="5">Arginase family protein</fullName>
    </submittedName>
</protein>
<dbReference type="PROSITE" id="PS51409">
    <property type="entry name" value="ARGINASE_2"/>
    <property type="match status" value="1"/>
</dbReference>
<dbReference type="GO" id="GO:0005829">
    <property type="term" value="C:cytosol"/>
    <property type="evidence" value="ECO:0007669"/>
    <property type="project" value="TreeGrafter"/>
</dbReference>
<dbReference type="SUPFAM" id="SSF52768">
    <property type="entry name" value="Arginase/deacetylase"/>
    <property type="match status" value="1"/>
</dbReference>
<evidence type="ECO:0000256" key="2">
    <source>
        <dbReference type="ARBA" id="ARBA00022801"/>
    </source>
</evidence>
<dbReference type="GO" id="GO:0004053">
    <property type="term" value="F:arginase activity"/>
    <property type="evidence" value="ECO:0007669"/>
    <property type="project" value="TreeGrafter"/>
</dbReference>
<reference evidence="5" key="1">
    <citation type="journal article" date="2021" name="PeerJ">
        <title>Extensive microbial diversity within the chicken gut microbiome revealed by metagenomics and culture.</title>
        <authorList>
            <person name="Gilroy R."/>
            <person name="Ravi A."/>
            <person name="Getino M."/>
            <person name="Pursley I."/>
            <person name="Horton D.L."/>
            <person name="Alikhan N.F."/>
            <person name="Baker D."/>
            <person name="Gharbi K."/>
            <person name="Hall N."/>
            <person name="Watson M."/>
            <person name="Adriaenssens E.M."/>
            <person name="Foster-Nyarko E."/>
            <person name="Jarju S."/>
            <person name="Secka A."/>
            <person name="Antonio M."/>
            <person name="Oren A."/>
            <person name="Chaudhuri R.R."/>
            <person name="La Ragione R."/>
            <person name="Hildebrand F."/>
            <person name="Pallen M.J."/>
        </authorList>
    </citation>
    <scope>NUCLEOTIDE SEQUENCE</scope>
    <source>
        <strain evidence="5">CHK179-28034</strain>
    </source>
</reference>
<gene>
    <name evidence="5" type="ORF">H9968_00220</name>
</gene>
<dbReference type="Proteomes" id="UP000824049">
    <property type="component" value="Unassembled WGS sequence"/>
</dbReference>
<keyword evidence="3" id="KW-0464">Manganese</keyword>
<name>A0A9D2EIY3_9FIRM</name>
<sequence length="287" mass="32311">MKKTLRLTFPEWQGGVNPNYYMGSRLLTWLAPEGKNCESAEVPVETDFGAEVPVTGGICARDVLMRQQETAMAILEEKQPDKVIVLGGDCSVNQAPFDYLHGKYPEDTGILWIDAHPDFSEPGDGTHEHAMVLDNLLGGGVPEMAAMVKHPFQAADVMYAGLVADELEKHEKKHMKKYRIAYATPEDLADHNEKVLAWIKEKGFKHMLIHWNLDVMSPKDFYSLLCNEPHIPPVEYAVGRMTLEQITGLIQEVSAVTEVVGLGITEYMPWDVIRFREALSRIDIFKE</sequence>
<dbReference type="PANTHER" id="PTHR43782:SF3">
    <property type="entry name" value="ARGINASE"/>
    <property type="match status" value="1"/>
</dbReference>
<evidence type="ECO:0000256" key="1">
    <source>
        <dbReference type="ARBA" id="ARBA00022723"/>
    </source>
</evidence>
<keyword evidence="1" id="KW-0479">Metal-binding</keyword>
<evidence type="ECO:0000256" key="4">
    <source>
        <dbReference type="PROSITE-ProRule" id="PRU00742"/>
    </source>
</evidence>
<dbReference type="Gene3D" id="3.40.800.10">
    <property type="entry name" value="Ureohydrolase domain"/>
    <property type="match status" value="1"/>
</dbReference>
<dbReference type="InterPro" id="IPR023696">
    <property type="entry name" value="Ureohydrolase_dom_sf"/>
</dbReference>
<comment type="caution">
    <text evidence="5">The sequence shown here is derived from an EMBL/GenBank/DDBJ whole genome shotgun (WGS) entry which is preliminary data.</text>
</comment>
<reference evidence="5" key="2">
    <citation type="submission" date="2021-04" db="EMBL/GenBank/DDBJ databases">
        <authorList>
            <person name="Gilroy R."/>
        </authorList>
    </citation>
    <scope>NUCLEOTIDE SEQUENCE</scope>
    <source>
        <strain evidence="5">CHK179-28034</strain>
    </source>
</reference>
<dbReference type="InterPro" id="IPR006035">
    <property type="entry name" value="Ureohydrolase"/>
</dbReference>
<dbReference type="EMBL" id="DXBR01000002">
    <property type="protein sequence ID" value="HIZ38343.1"/>
    <property type="molecule type" value="Genomic_DNA"/>
</dbReference>
<dbReference type="GO" id="GO:0030145">
    <property type="term" value="F:manganese ion binding"/>
    <property type="evidence" value="ECO:0007669"/>
    <property type="project" value="TreeGrafter"/>
</dbReference>